<evidence type="ECO:0000313" key="3">
    <source>
        <dbReference type="Proteomes" id="UP000324222"/>
    </source>
</evidence>
<dbReference type="GO" id="GO:0001228">
    <property type="term" value="F:DNA-binding transcription activator activity, RNA polymerase II-specific"/>
    <property type="evidence" value="ECO:0007669"/>
    <property type="project" value="TreeGrafter"/>
</dbReference>
<dbReference type="Gene3D" id="1.10.30.10">
    <property type="entry name" value="High mobility group box domain"/>
    <property type="match status" value="1"/>
</dbReference>
<dbReference type="GO" id="GO:0005634">
    <property type="term" value="C:nucleus"/>
    <property type="evidence" value="ECO:0007669"/>
    <property type="project" value="TreeGrafter"/>
</dbReference>
<dbReference type="InterPro" id="IPR036910">
    <property type="entry name" value="HMG_box_dom_sf"/>
</dbReference>
<dbReference type="AlphaFoldDB" id="A0A5B7JE83"/>
<gene>
    <name evidence="2" type="primary">Sox15_2</name>
    <name evidence="2" type="ORF">E2C01_086302</name>
</gene>
<feature type="region of interest" description="Disordered" evidence="1">
    <location>
        <begin position="70"/>
        <end position="113"/>
    </location>
</feature>
<keyword evidence="3" id="KW-1185">Reference proteome</keyword>
<dbReference type="GO" id="GO:0030154">
    <property type="term" value="P:cell differentiation"/>
    <property type="evidence" value="ECO:0007669"/>
    <property type="project" value="TreeGrafter"/>
</dbReference>
<comment type="caution">
    <text evidence="2">The sequence shown here is derived from an EMBL/GenBank/DDBJ whole genome shotgun (WGS) entry which is preliminary data.</text>
</comment>
<proteinExistence type="predicted"/>
<feature type="compositionally biased region" description="Pro residues" evidence="1">
    <location>
        <begin position="103"/>
        <end position="113"/>
    </location>
</feature>
<name>A0A5B7JE83_PORTR</name>
<dbReference type="PANTHER" id="PTHR10270:SF317">
    <property type="entry name" value="TRANSCRIPTION FACTOR SOX-15-RELATED"/>
    <property type="match status" value="1"/>
</dbReference>
<protein>
    <submittedName>
        <fullName evidence="2">Putative transcription factor SOX-15</fullName>
    </submittedName>
</protein>
<feature type="compositionally biased region" description="Low complexity" evidence="1">
    <location>
        <begin position="86"/>
        <end position="102"/>
    </location>
</feature>
<accession>A0A5B7JE83</accession>
<evidence type="ECO:0000256" key="1">
    <source>
        <dbReference type="SAM" id="MobiDB-lite"/>
    </source>
</evidence>
<dbReference type="PANTHER" id="PTHR10270">
    <property type="entry name" value="SOX TRANSCRIPTION FACTOR"/>
    <property type="match status" value="1"/>
</dbReference>
<sequence length="113" mass="12373">MVWAKVERKKLADENPDLHNADLSKMLDNPRVWLPDADTRWLPAPCRAGTRRAAGEGNTDDTHIRFIEHFHAGRSRVTGEDRGDGSSASSSPHPLLSHHNTPTTPPIPSPAGP</sequence>
<reference evidence="2 3" key="1">
    <citation type="submission" date="2019-05" db="EMBL/GenBank/DDBJ databases">
        <title>Another draft genome of Portunus trituberculatus and its Hox gene families provides insights of decapod evolution.</title>
        <authorList>
            <person name="Jeong J.-H."/>
            <person name="Song I."/>
            <person name="Kim S."/>
            <person name="Choi T."/>
            <person name="Kim D."/>
            <person name="Ryu S."/>
            <person name="Kim W."/>
        </authorList>
    </citation>
    <scope>NUCLEOTIDE SEQUENCE [LARGE SCALE GENOMIC DNA]</scope>
    <source>
        <tissue evidence="2">Muscle</tissue>
    </source>
</reference>
<feature type="compositionally biased region" description="Basic and acidic residues" evidence="1">
    <location>
        <begin position="70"/>
        <end position="84"/>
    </location>
</feature>
<organism evidence="2 3">
    <name type="scientific">Portunus trituberculatus</name>
    <name type="common">Swimming crab</name>
    <name type="synonym">Neptunus trituberculatus</name>
    <dbReference type="NCBI Taxonomy" id="210409"/>
    <lineage>
        <taxon>Eukaryota</taxon>
        <taxon>Metazoa</taxon>
        <taxon>Ecdysozoa</taxon>
        <taxon>Arthropoda</taxon>
        <taxon>Crustacea</taxon>
        <taxon>Multicrustacea</taxon>
        <taxon>Malacostraca</taxon>
        <taxon>Eumalacostraca</taxon>
        <taxon>Eucarida</taxon>
        <taxon>Decapoda</taxon>
        <taxon>Pleocyemata</taxon>
        <taxon>Brachyura</taxon>
        <taxon>Eubrachyura</taxon>
        <taxon>Portunoidea</taxon>
        <taxon>Portunidae</taxon>
        <taxon>Portuninae</taxon>
        <taxon>Portunus</taxon>
    </lineage>
</organism>
<dbReference type="Proteomes" id="UP000324222">
    <property type="component" value="Unassembled WGS sequence"/>
</dbReference>
<dbReference type="GO" id="GO:0000978">
    <property type="term" value="F:RNA polymerase II cis-regulatory region sequence-specific DNA binding"/>
    <property type="evidence" value="ECO:0007669"/>
    <property type="project" value="TreeGrafter"/>
</dbReference>
<dbReference type="EMBL" id="VSRR010087193">
    <property type="protein sequence ID" value="MPC91278.1"/>
    <property type="molecule type" value="Genomic_DNA"/>
</dbReference>
<evidence type="ECO:0000313" key="2">
    <source>
        <dbReference type="EMBL" id="MPC91278.1"/>
    </source>
</evidence>
<dbReference type="InterPro" id="IPR050140">
    <property type="entry name" value="SRY-related_HMG-box_TF-like"/>
</dbReference>